<evidence type="ECO:0000256" key="4">
    <source>
        <dbReference type="ARBA" id="ARBA00022737"/>
    </source>
</evidence>
<keyword evidence="4" id="KW-0677">Repeat</keyword>
<dbReference type="FunFam" id="1.25.40.120:FF:000041">
    <property type="entry name" value="Uncharacterized protein"/>
    <property type="match status" value="1"/>
</dbReference>
<evidence type="ECO:0000256" key="2">
    <source>
        <dbReference type="ARBA" id="ARBA00022602"/>
    </source>
</evidence>
<dbReference type="Pfam" id="PF01239">
    <property type="entry name" value="PPTA"/>
    <property type="match status" value="5"/>
</dbReference>
<comment type="similarity">
    <text evidence="1 6">Belongs to the protein prenyltransferase subunit alpha family.</text>
</comment>
<evidence type="ECO:0000313" key="8">
    <source>
        <dbReference type="Proteomes" id="UP000325313"/>
    </source>
</evidence>
<sequence>MMPGIFSPPKTLIATLGLKGFDRFGSFPIGALSVRGPRAPSYLFDILAPVALTIIDLTSILNVTDSQHGVKRSKGAPSQPRPLTAEEDAQLAEYKRLNQELLGRHALKGYSESDSLSLSTMVLRINPEHVTAWSFRRHCLLTLRSQVVSDQANECYESALRDELPLTLASFQRNPKAYPIWEHRKWVLGQMTEADWQAELALLEKLFKLDGRNFHAWDYRRYVISRIKQSQPSESLDADELAFSGQQIEANFSNFSAWHYRSKLLQSRLDQYNHTHDNDDSQDRKEKEEILATELEWVRGALWIDPNDQSAWLFHRWLLSQTQDEQIQAAEYASIAELLEVEPDAKWAIAALIRARPVEHVHLLDRLIALDPLRRQRYLDLANPTAELD</sequence>
<proteinExistence type="inferred from homology"/>
<dbReference type="Gene3D" id="1.25.40.120">
    <property type="entry name" value="Protein prenylyltransferase"/>
    <property type="match status" value="1"/>
</dbReference>
<dbReference type="PANTHER" id="PTHR11129">
    <property type="entry name" value="PROTEIN FARNESYLTRANSFERASE ALPHA SUBUNIT/RAB GERANYLGERANYL TRANSFERASE ALPHA SUBUNIT"/>
    <property type="match status" value="1"/>
</dbReference>
<dbReference type="SUPFAM" id="SSF48439">
    <property type="entry name" value="Protein prenylyltransferase"/>
    <property type="match status" value="1"/>
</dbReference>
<keyword evidence="3 6" id="KW-0808">Transferase</keyword>
<comment type="catalytic activity">
    <reaction evidence="5 6">
        <text>geranylgeranyl diphosphate + L-cysteinyl-[protein] = S-geranylgeranyl-L-cysteinyl-[protein] + diphosphate</text>
        <dbReference type="Rhea" id="RHEA:21240"/>
        <dbReference type="Rhea" id="RHEA-COMP:10131"/>
        <dbReference type="Rhea" id="RHEA-COMP:11537"/>
        <dbReference type="ChEBI" id="CHEBI:29950"/>
        <dbReference type="ChEBI" id="CHEBI:33019"/>
        <dbReference type="ChEBI" id="CHEBI:57533"/>
        <dbReference type="ChEBI" id="CHEBI:86021"/>
        <dbReference type="EC" id="2.5.1.60"/>
    </reaction>
</comment>
<dbReference type="EC" id="2.5.1.60" evidence="6"/>
<dbReference type="Proteomes" id="UP000325313">
    <property type="component" value="Unassembled WGS sequence"/>
</dbReference>
<dbReference type="PROSITE" id="PS51147">
    <property type="entry name" value="PFTA"/>
    <property type="match status" value="4"/>
</dbReference>
<comment type="caution">
    <text evidence="7">The sequence shown here is derived from an EMBL/GenBank/DDBJ whole genome shotgun (WGS) entry which is preliminary data.</text>
</comment>
<dbReference type="EMBL" id="VDEP01000236">
    <property type="protein sequence ID" value="KAA1122441.1"/>
    <property type="molecule type" value="Genomic_DNA"/>
</dbReference>
<comment type="function">
    <text evidence="6">Catalyzes the transfer of a geranyl-geranyl moiety from geranyl-geranyl pyrophosphate to cysteines occuring in specific C-terminal amino acid sequences.</text>
</comment>
<dbReference type="AlphaFoldDB" id="A0A5B0R9F0"/>
<keyword evidence="2 6" id="KW-0637">Prenyltransferase</keyword>
<accession>A0A5B0R9F0</accession>
<reference evidence="7 8" key="1">
    <citation type="submission" date="2019-05" db="EMBL/GenBank/DDBJ databases">
        <title>Emergence of the Ug99 lineage of the wheat stem rust pathogen through somatic hybridization.</title>
        <authorList>
            <person name="Li F."/>
            <person name="Upadhyaya N.M."/>
            <person name="Sperschneider J."/>
            <person name="Matny O."/>
            <person name="Nguyen-Phuc H."/>
            <person name="Mago R."/>
            <person name="Raley C."/>
            <person name="Miller M.E."/>
            <person name="Silverstein K.A.T."/>
            <person name="Henningsen E."/>
            <person name="Hirsch C.D."/>
            <person name="Visser B."/>
            <person name="Pretorius Z.A."/>
            <person name="Steffenson B.J."/>
            <person name="Schwessinger B."/>
            <person name="Dodds P.N."/>
            <person name="Figueroa M."/>
        </authorList>
    </citation>
    <scope>NUCLEOTIDE SEQUENCE [LARGE SCALE GENOMIC DNA]</scope>
    <source>
        <strain evidence="7 8">Ug99</strain>
    </source>
</reference>
<evidence type="ECO:0000256" key="5">
    <source>
        <dbReference type="ARBA" id="ARBA00047658"/>
    </source>
</evidence>
<dbReference type="GO" id="GO:0097354">
    <property type="term" value="P:prenylation"/>
    <property type="evidence" value="ECO:0007669"/>
    <property type="project" value="UniProtKB-UniRule"/>
</dbReference>
<evidence type="ECO:0000256" key="3">
    <source>
        <dbReference type="ARBA" id="ARBA00022679"/>
    </source>
</evidence>
<evidence type="ECO:0000256" key="1">
    <source>
        <dbReference type="ARBA" id="ARBA00006734"/>
    </source>
</evidence>
<dbReference type="InterPro" id="IPR002088">
    <property type="entry name" value="Prenyl_trans_a"/>
</dbReference>
<dbReference type="PANTHER" id="PTHR11129:SF2">
    <property type="entry name" value="GERANYLGERANYL TRANSFERASE TYPE-2 SUBUNIT ALPHA"/>
    <property type="match status" value="1"/>
</dbReference>
<evidence type="ECO:0000313" key="7">
    <source>
        <dbReference type="EMBL" id="KAA1122441.1"/>
    </source>
</evidence>
<dbReference type="GO" id="GO:0004663">
    <property type="term" value="F:Rab geranylgeranyltransferase activity"/>
    <property type="evidence" value="ECO:0007669"/>
    <property type="project" value="UniProtKB-UniRule"/>
</dbReference>
<organism evidence="7 8">
    <name type="scientific">Puccinia graminis f. sp. tritici</name>
    <dbReference type="NCBI Taxonomy" id="56615"/>
    <lineage>
        <taxon>Eukaryota</taxon>
        <taxon>Fungi</taxon>
        <taxon>Dikarya</taxon>
        <taxon>Basidiomycota</taxon>
        <taxon>Pucciniomycotina</taxon>
        <taxon>Pucciniomycetes</taxon>
        <taxon>Pucciniales</taxon>
        <taxon>Pucciniaceae</taxon>
        <taxon>Puccinia</taxon>
    </lineage>
</organism>
<gene>
    <name evidence="7" type="primary">BET4_2</name>
    <name evidence="7" type="ORF">PGTUg99_037607</name>
</gene>
<protein>
    <recommendedName>
        <fullName evidence="6">Geranylgeranyl transferase type-2 subunit alpha</fullName>
        <ecNumber evidence="6">2.5.1.60</ecNumber>
    </recommendedName>
    <alternativeName>
        <fullName evidence="6">Geranylgeranyl transferase type II subunit alpha</fullName>
    </alternativeName>
</protein>
<name>A0A5B0R9F0_PUCGR</name>
<evidence type="ECO:0000256" key="6">
    <source>
        <dbReference type="RuleBase" id="RU367120"/>
    </source>
</evidence>
<dbReference type="GO" id="GO:0005968">
    <property type="term" value="C:Rab-protein geranylgeranyltransferase complex"/>
    <property type="evidence" value="ECO:0007669"/>
    <property type="project" value="TreeGrafter"/>
</dbReference>